<organism evidence="1 3">
    <name type="scientific">Synechococcus phage ACG-2014f</name>
    <dbReference type="NCBI Taxonomy" id="1493511"/>
    <lineage>
        <taxon>Viruses</taxon>
        <taxon>Duplodnaviria</taxon>
        <taxon>Heunggongvirae</taxon>
        <taxon>Uroviricota</taxon>
        <taxon>Caudoviricetes</taxon>
        <taxon>Pantevenvirales</taxon>
        <taxon>Kyanoviridae</taxon>
        <taxon>Atlauavirus</taxon>
        <taxon>Atlauavirus tusconc8</taxon>
    </lineage>
</organism>
<evidence type="ECO:0000313" key="2">
    <source>
        <dbReference type="EMBL" id="AIX43745.1"/>
    </source>
</evidence>
<accession>A0A0E3I8Y9</accession>
<protein>
    <submittedName>
        <fullName evidence="1">Uncharacterized protein</fullName>
    </submittedName>
</protein>
<gene>
    <name evidence="1" type="ORF">Syn7803C16_108</name>
    <name evidence="2" type="ORF">Syn7803C24_106</name>
</gene>
<dbReference type="EMBL" id="KJ019151">
    <property type="protein sequence ID" value="AIX43745.1"/>
    <property type="molecule type" value="Genomic_DNA"/>
</dbReference>
<dbReference type="EMBL" id="KJ019146">
    <property type="protein sequence ID" value="AIX42327.1"/>
    <property type="molecule type" value="Genomic_DNA"/>
</dbReference>
<sequence length="63" mass="7464">MAQKTSLYHIYVNKEPIYVNLDEEEFSKQYSYLKGFLELTNLKKDATIEYEECETILGLESSY</sequence>
<dbReference type="Proteomes" id="UP000185307">
    <property type="component" value="Segment"/>
</dbReference>
<name>A0A0E3I8Y9_9CAUD</name>
<reference evidence="3 4" key="1">
    <citation type="submission" date="2013-12" db="EMBL/GenBank/DDBJ databases">
        <title>Ecological redundancy of diverse viral populations within a natural community.</title>
        <authorList>
            <person name="Gregory A.C."/>
            <person name="LaButti K."/>
            <person name="Copeland A."/>
            <person name="Woyke T."/>
            <person name="Sullivan M.B."/>
        </authorList>
    </citation>
    <scope>NUCLEOTIDE SEQUENCE [LARGE SCALE GENOMIC DNA]</scope>
    <source>
        <strain evidence="1">Syn7803C16</strain>
        <strain evidence="2">Syn7803C24</strain>
    </source>
</reference>
<proteinExistence type="predicted"/>
<evidence type="ECO:0000313" key="1">
    <source>
        <dbReference type="EMBL" id="AIX42327.1"/>
    </source>
</evidence>
<evidence type="ECO:0000313" key="4">
    <source>
        <dbReference type="Proteomes" id="UP000185307"/>
    </source>
</evidence>
<evidence type="ECO:0000313" key="3">
    <source>
        <dbReference type="Proteomes" id="UP000185295"/>
    </source>
</evidence>
<dbReference type="Proteomes" id="UP000185295">
    <property type="component" value="Segment"/>
</dbReference>